<organism evidence="3 4">
    <name type="scientific">Pedobacter panaciterrae</name>
    <dbReference type="NCBI Taxonomy" id="363849"/>
    <lineage>
        <taxon>Bacteria</taxon>
        <taxon>Pseudomonadati</taxon>
        <taxon>Bacteroidota</taxon>
        <taxon>Sphingobacteriia</taxon>
        <taxon>Sphingobacteriales</taxon>
        <taxon>Sphingobacteriaceae</taxon>
        <taxon>Pedobacter</taxon>
    </lineage>
</organism>
<proteinExistence type="predicted"/>
<keyword evidence="2" id="KW-0862">Zinc</keyword>
<dbReference type="CDD" id="cd07010">
    <property type="entry name" value="cupin_PMI_type_I_N_bac"/>
    <property type="match status" value="1"/>
</dbReference>
<evidence type="ECO:0000313" key="4">
    <source>
        <dbReference type="Proteomes" id="UP001378956"/>
    </source>
</evidence>
<evidence type="ECO:0000256" key="1">
    <source>
        <dbReference type="ARBA" id="ARBA00022723"/>
    </source>
</evidence>
<evidence type="ECO:0000313" key="3">
    <source>
        <dbReference type="EMBL" id="MEJ2901376.1"/>
    </source>
</evidence>
<dbReference type="InterPro" id="IPR014710">
    <property type="entry name" value="RmlC-like_jellyroll"/>
</dbReference>
<reference evidence="3 4" key="1">
    <citation type="submission" date="2024-03" db="EMBL/GenBank/DDBJ databases">
        <title>Sequence of Lycoming College Course Isolates.</title>
        <authorList>
            <person name="Plotts O."/>
            <person name="Newman J."/>
        </authorList>
    </citation>
    <scope>NUCLEOTIDE SEQUENCE [LARGE SCALE GENOMIC DNA]</scope>
    <source>
        <strain evidence="3 4">CJB-3</strain>
    </source>
</reference>
<name>A0ABU8NGJ6_9SPHI</name>
<dbReference type="SUPFAM" id="SSF51182">
    <property type="entry name" value="RmlC-like cupins"/>
    <property type="match status" value="1"/>
</dbReference>
<dbReference type="Gene3D" id="2.60.120.10">
    <property type="entry name" value="Jelly Rolls"/>
    <property type="match status" value="2"/>
</dbReference>
<dbReference type="Proteomes" id="UP001378956">
    <property type="component" value="Unassembled WGS sequence"/>
</dbReference>
<gene>
    <name evidence="3" type="ORF">WAE58_03000</name>
</gene>
<protein>
    <submittedName>
        <fullName evidence="3">Class I mannose-6-phosphate isomerase</fullName>
    </submittedName>
</protein>
<keyword evidence="4" id="KW-1185">Reference proteome</keyword>
<keyword evidence="3" id="KW-0413">Isomerase</keyword>
<dbReference type="PANTHER" id="PTHR42742">
    <property type="entry name" value="TRANSCRIPTIONAL REPRESSOR MPRA"/>
    <property type="match status" value="1"/>
</dbReference>
<dbReference type="EMBL" id="JBBEUB010000001">
    <property type="protein sequence ID" value="MEJ2901376.1"/>
    <property type="molecule type" value="Genomic_DNA"/>
</dbReference>
<dbReference type="GO" id="GO:0016853">
    <property type="term" value="F:isomerase activity"/>
    <property type="evidence" value="ECO:0007669"/>
    <property type="project" value="UniProtKB-KW"/>
</dbReference>
<accession>A0ABU8NGJ6</accession>
<evidence type="ECO:0000256" key="2">
    <source>
        <dbReference type="ARBA" id="ARBA00022833"/>
    </source>
</evidence>
<dbReference type="RefSeq" id="WP_172663837.1">
    <property type="nucleotide sequence ID" value="NZ_CBFGNQ010000011.1"/>
</dbReference>
<dbReference type="InterPro" id="IPR011051">
    <property type="entry name" value="RmlC_Cupin_sf"/>
</dbReference>
<dbReference type="PANTHER" id="PTHR42742:SF3">
    <property type="entry name" value="FRUCTOKINASE"/>
    <property type="match status" value="1"/>
</dbReference>
<keyword evidence="1" id="KW-0479">Metal-binding</keyword>
<dbReference type="InterPro" id="IPR051804">
    <property type="entry name" value="Carb_Metab_Reg_Kinase/Isom"/>
</dbReference>
<sequence>MIEASEATENEKIQTGKSMSEYKWRNSTQPLLQQHVYESSTEDNSYNSMPYHKLGKGKIYSGFGSLVAWIIEQKNVLIDGYGGVFFSDIQEEVQKKLEENGFSVKWHFTADYFKSESEVEKMVKPFLGGAEDVWGFKTNLNLKDFFKIDEFLALEKDDQADINIVIGIGAGLLNWDAPVVYFDIPKNEIQYRMRAGSIGNLGNNFKDKAFKMYKRFYFVDWVVLNQHKAELLEKIAIVADGQRVGRPNWLFKKDLVDGLHKLSHSVLRARPWFESGSWGGQWMKKHLQGLNIKEVNYAWSFELITPENGIVLESDGNLLEIPFDLLMTIEYKAILGEHAKQFGSYFPIRFDFLDTFKGGNLSIQCHPSKSYIREKFGETITQDETYYILDCEPGAKVYLGFQENIDPQEFRKALELSQLKKQEILVERYVRSFPSRKHELYLIPNGTVHSSGINNMVLEISATPYIFTFKMYDWLSLDLNGEPRPINIEHAFNNLRFERKGEKVPKELIAKQVLFDRGDDWEILHLPTHKDHFYDVHRIEFDTELIIDTEDRCHVLMLVDGTSISVEIEENETNKFHYAETFIIPAATQKYKLINHGTGRAKVIKAFLKHDIEL</sequence>
<comment type="caution">
    <text evidence="3">The sequence shown here is derived from an EMBL/GenBank/DDBJ whole genome shotgun (WGS) entry which is preliminary data.</text>
</comment>